<dbReference type="SUPFAM" id="SSF51294">
    <property type="entry name" value="Hedgehog/intein (Hint) domain"/>
    <property type="match status" value="1"/>
</dbReference>
<dbReference type="Gene3D" id="2.170.16.10">
    <property type="entry name" value="Hedgehog/Intein (Hint) domain"/>
    <property type="match status" value="1"/>
</dbReference>
<dbReference type="Pfam" id="PF13403">
    <property type="entry name" value="Hint_2"/>
    <property type="match status" value="1"/>
</dbReference>
<proteinExistence type="predicted"/>
<dbReference type="RefSeq" id="WP_093974224.1">
    <property type="nucleotide sequence ID" value="NZ_FXXQ01000007.1"/>
</dbReference>
<feature type="domain" description="Hedgehog/Intein (Hint)" evidence="1">
    <location>
        <begin position="145"/>
        <end position="291"/>
    </location>
</feature>
<dbReference type="AlphaFoldDB" id="A0A238J230"/>
<name>A0A238J230_9RHOB</name>
<evidence type="ECO:0000259" key="1">
    <source>
        <dbReference type="Pfam" id="PF13403"/>
    </source>
</evidence>
<accession>A0A238J230</accession>
<dbReference type="EMBL" id="FXXQ01000007">
    <property type="protein sequence ID" value="SMX24272.1"/>
    <property type="molecule type" value="Genomic_DNA"/>
</dbReference>
<dbReference type="InterPro" id="IPR036844">
    <property type="entry name" value="Hint_dom_sf"/>
</dbReference>
<dbReference type="OrthoDB" id="6305173at2"/>
<keyword evidence="3" id="KW-1185">Reference proteome</keyword>
<evidence type="ECO:0000313" key="3">
    <source>
        <dbReference type="Proteomes" id="UP000201838"/>
    </source>
</evidence>
<reference evidence="2 3" key="1">
    <citation type="submission" date="2017-05" db="EMBL/GenBank/DDBJ databases">
        <authorList>
            <person name="Song R."/>
            <person name="Chenine A.L."/>
            <person name="Ruprecht R.M."/>
        </authorList>
    </citation>
    <scope>NUCLEOTIDE SEQUENCE [LARGE SCALE GENOMIC DNA]</scope>
    <source>
        <strain evidence="2 3">CECT 8489</strain>
    </source>
</reference>
<evidence type="ECO:0000313" key="2">
    <source>
        <dbReference type="EMBL" id="SMX24272.1"/>
    </source>
</evidence>
<dbReference type="InterPro" id="IPR028992">
    <property type="entry name" value="Hedgehog/Intein_dom"/>
</dbReference>
<sequence length="348" mass="37426">MPNINEFSYDGAAGEFVEIRVAAGEDVSGLELEIYGKSGPSAELDQVLAVGSGTFTTDGTYDYYVLSVALEDGPRAAIALVNNGTLIESVTWGATSPVTVLGGALDGTTQASIGDPLKNNSTDSLITDGNGGWILTPPTVGEENICLTAGTLIKTTDGEIPIEELRTGMQVTAYEGGARAIRWIGHRHFDEVALRKQPKLRPVRILAGAMGNELPKRDLLVSRQHRLLVRSKIAERMFGVPEVLISAIKMTKLAGIFVDETAKSVDYFHLLFDRHEVIFAEGMPTESLFTGPETLTAIGAEAREEILAILPEVAQLNYAPYPAAPIPSGKLQKQLVSRHLRNAKPVFA</sequence>
<protein>
    <recommendedName>
        <fullName evidence="1">Hedgehog/Intein (Hint) domain-containing protein</fullName>
    </recommendedName>
</protein>
<dbReference type="Proteomes" id="UP000201838">
    <property type="component" value="Unassembled WGS sequence"/>
</dbReference>
<gene>
    <name evidence="2" type="ORF">BOA8489_02395</name>
</gene>
<organism evidence="2 3">
    <name type="scientific">Boseongicola aestuarii</name>
    <dbReference type="NCBI Taxonomy" id="1470561"/>
    <lineage>
        <taxon>Bacteria</taxon>
        <taxon>Pseudomonadati</taxon>
        <taxon>Pseudomonadota</taxon>
        <taxon>Alphaproteobacteria</taxon>
        <taxon>Rhodobacterales</taxon>
        <taxon>Paracoccaceae</taxon>
        <taxon>Boseongicola</taxon>
    </lineage>
</organism>